<evidence type="ECO:0000256" key="2">
    <source>
        <dbReference type="ARBA" id="ARBA00022730"/>
    </source>
</evidence>
<keyword evidence="2 7" id="KW-0699">rRNA-binding</keyword>
<dbReference type="PANTHER" id="PTHR12220">
    <property type="entry name" value="50S/60S RIBOSOMAL PROTEIN L16"/>
    <property type="match status" value="1"/>
</dbReference>
<gene>
    <name evidence="7 10" type="primary">rplP</name>
    <name evidence="10" type="ORF">H8S02_02140</name>
</gene>
<dbReference type="NCBIfam" id="TIGR01164">
    <property type="entry name" value="rplP_bact"/>
    <property type="match status" value="1"/>
</dbReference>
<keyword evidence="7 9" id="KW-0820">tRNA-binding</keyword>
<dbReference type="PRINTS" id="PR00060">
    <property type="entry name" value="RIBOSOMALL16"/>
</dbReference>
<evidence type="ECO:0000256" key="3">
    <source>
        <dbReference type="ARBA" id="ARBA00022884"/>
    </source>
</evidence>
<evidence type="ECO:0000256" key="1">
    <source>
        <dbReference type="ARBA" id="ARBA00008931"/>
    </source>
</evidence>
<dbReference type="Pfam" id="PF00252">
    <property type="entry name" value="Ribosomal_L16"/>
    <property type="match status" value="1"/>
</dbReference>
<dbReference type="HAMAP" id="MF_01342">
    <property type="entry name" value="Ribosomal_uL16"/>
    <property type="match status" value="1"/>
</dbReference>
<accession>A0ABR7GKA4</accession>
<comment type="subunit">
    <text evidence="7 9">Part of the 50S ribosomal subunit.</text>
</comment>
<dbReference type="GO" id="GO:0005840">
    <property type="term" value="C:ribosome"/>
    <property type="evidence" value="ECO:0007669"/>
    <property type="project" value="UniProtKB-KW"/>
</dbReference>
<evidence type="ECO:0000256" key="6">
    <source>
        <dbReference type="ARBA" id="ARBA00035198"/>
    </source>
</evidence>
<comment type="similarity">
    <text evidence="1 7 8">Belongs to the universal ribosomal protein uL16 family.</text>
</comment>
<evidence type="ECO:0000256" key="4">
    <source>
        <dbReference type="ARBA" id="ARBA00022980"/>
    </source>
</evidence>
<protein>
    <recommendedName>
        <fullName evidence="6 7">Large ribosomal subunit protein uL16</fullName>
    </recommendedName>
</protein>
<keyword evidence="3 7" id="KW-0694">RNA-binding</keyword>
<dbReference type="Proteomes" id="UP000641741">
    <property type="component" value="Unassembled WGS sequence"/>
</dbReference>
<reference evidence="10 11" key="1">
    <citation type="submission" date="2020-08" db="EMBL/GenBank/DDBJ databases">
        <title>Genome public.</title>
        <authorList>
            <person name="Liu C."/>
            <person name="Sun Q."/>
        </authorList>
    </citation>
    <scope>NUCLEOTIDE SEQUENCE [LARGE SCALE GENOMIC DNA]</scope>
    <source>
        <strain evidence="10 11">M2</strain>
    </source>
</reference>
<sequence length="142" mass="15788">MLLPKRVKYRRVQRGRMTGKATRGNFVSNGEFGLQATEPCWITSNQIEAARIAMTRYTKRGGQVWIKIFPDKPVTQQPAGTRMGSGKGAPEYWVAVVKPGRVLFEIAGVSEEVAREALRLASHKLPCKTKFVAREQKNGGEA</sequence>
<dbReference type="InterPro" id="IPR016180">
    <property type="entry name" value="Ribosomal_uL16_dom"/>
</dbReference>
<keyword evidence="11" id="KW-1185">Reference proteome</keyword>
<dbReference type="Gene3D" id="3.90.1170.10">
    <property type="entry name" value="Ribosomal protein L10e/L16"/>
    <property type="match status" value="1"/>
</dbReference>
<evidence type="ECO:0000256" key="5">
    <source>
        <dbReference type="ARBA" id="ARBA00023274"/>
    </source>
</evidence>
<dbReference type="PROSITE" id="PS00586">
    <property type="entry name" value="RIBOSOMAL_L16_1"/>
    <property type="match status" value="1"/>
</dbReference>
<comment type="caution">
    <text evidence="10">The sequence shown here is derived from an EMBL/GenBank/DDBJ whole genome shotgun (WGS) entry which is preliminary data.</text>
</comment>
<organism evidence="10 11">
    <name type="scientific">Agathobaculum hominis</name>
    <dbReference type="NCBI Taxonomy" id="2763014"/>
    <lineage>
        <taxon>Bacteria</taxon>
        <taxon>Bacillati</taxon>
        <taxon>Bacillota</taxon>
        <taxon>Clostridia</taxon>
        <taxon>Eubacteriales</taxon>
        <taxon>Butyricicoccaceae</taxon>
        <taxon>Agathobaculum</taxon>
    </lineage>
</organism>
<keyword evidence="5 7" id="KW-0687">Ribonucleoprotein</keyword>
<dbReference type="PROSITE" id="PS00701">
    <property type="entry name" value="RIBOSOMAL_L16_2"/>
    <property type="match status" value="1"/>
</dbReference>
<dbReference type="InterPro" id="IPR000114">
    <property type="entry name" value="Ribosomal_uL16_bact-type"/>
</dbReference>
<dbReference type="CDD" id="cd01433">
    <property type="entry name" value="Ribosomal_L16_L10e"/>
    <property type="match status" value="1"/>
</dbReference>
<dbReference type="RefSeq" id="WP_118684297.1">
    <property type="nucleotide sequence ID" value="NZ_JACOPK010000002.1"/>
</dbReference>
<evidence type="ECO:0000256" key="9">
    <source>
        <dbReference type="RuleBase" id="RU004414"/>
    </source>
</evidence>
<evidence type="ECO:0000256" key="7">
    <source>
        <dbReference type="HAMAP-Rule" id="MF_01342"/>
    </source>
</evidence>
<dbReference type="InterPro" id="IPR036920">
    <property type="entry name" value="Ribosomal_uL16_sf"/>
</dbReference>
<name>A0ABR7GKA4_9FIRM</name>
<evidence type="ECO:0000256" key="8">
    <source>
        <dbReference type="RuleBase" id="RU004413"/>
    </source>
</evidence>
<evidence type="ECO:0000313" key="10">
    <source>
        <dbReference type="EMBL" id="MBC5694749.1"/>
    </source>
</evidence>
<dbReference type="EMBL" id="JACOPK010000002">
    <property type="protein sequence ID" value="MBC5694749.1"/>
    <property type="molecule type" value="Genomic_DNA"/>
</dbReference>
<dbReference type="InterPro" id="IPR047873">
    <property type="entry name" value="Ribosomal_uL16"/>
</dbReference>
<dbReference type="PANTHER" id="PTHR12220:SF13">
    <property type="entry name" value="LARGE RIBOSOMAL SUBUNIT PROTEIN UL16M"/>
    <property type="match status" value="1"/>
</dbReference>
<dbReference type="SUPFAM" id="SSF54686">
    <property type="entry name" value="Ribosomal protein L16p/L10e"/>
    <property type="match status" value="1"/>
</dbReference>
<keyword evidence="4 7" id="KW-0689">Ribosomal protein</keyword>
<dbReference type="InterPro" id="IPR020798">
    <property type="entry name" value="Ribosomal_uL16_CS"/>
</dbReference>
<comment type="function">
    <text evidence="7 9">Binds 23S rRNA and is also seen to make contacts with the A and possibly P site tRNAs.</text>
</comment>
<evidence type="ECO:0000313" key="11">
    <source>
        <dbReference type="Proteomes" id="UP000641741"/>
    </source>
</evidence>
<proteinExistence type="inferred from homology"/>